<reference evidence="2" key="1">
    <citation type="submission" date="2023-04" db="EMBL/GenBank/DDBJ databases">
        <title>Sphingomonas sp. MAHUQ-71 isolated from rice field.</title>
        <authorList>
            <person name="Huq M.A."/>
        </authorList>
    </citation>
    <scope>NUCLEOTIDE SEQUENCE</scope>
    <source>
        <strain evidence="2">MAHUQ-71</strain>
    </source>
</reference>
<comment type="caution">
    <text evidence="2">The sequence shown here is derived from an EMBL/GenBank/DDBJ whole genome shotgun (WGS) entry which is preliminary data.</text>
</comment>
<protein>
    <submittedName>
        <fullName evidence="2">PaaI family thioesterase</fullName>
        <ecNumber evidence="2">3.1.2.-</ecNumber>
    </submittedName>
</protein>
<sequence length="158" mass="17021">MAISPGMGDGAGEPRMEAADADGFIGVTYDDGRFNSIFRGIRARKESESVSRVRIETGFDRTNNADALHGGFMLAFLDHAIFMGPIAAGRLPMGGHSVTLGISTQFVAPGRPDMPLDCVVEIVSETGRLMFVRGQLEQGDRVVLTYQATLRKMSRPTG</sequence>
<keyword evidence="3" id="KW-1185">Reference proteome</keyword>
<name>A0ABT6N089_9SPHN</name>
<keyword evidence="2" id="KW-0378">Hydrolase</keyword>
<dbReference type="RefSeq" id="WP_281043997.1">
    <property type="nucleotide sequence ID" value="NZ_JARYGZ010000001.1"/>
</dbReference>
<dbReference type="GO" id="GO:0016787">
    <property type="term" value="F:hydrolase activity"/>
    <property type="evidence" value="ECO:0007669"/>
    <property type="project" value="UniProtKB-KW"/>
</dbReference>
<dbReference type="EMBL" id="JARYGZ010000001">
    <property type="protein sequence ID" value="MDH7638715.1"/>
    <property type="molecule type" value="Genomic_DNA"/>
</dbReference>
<dbReference type="Proteomes" id="UP001160625">
    <property type="component" value="Unassembled WGS sequence"/>
</dbReference>
<feature type="domain" description="Thioesterase" evidence="1">
    <location>
        <begin position="68"/>
        <end position="143"/>
    </location>
</feature>
<dbReference type="SUPFAM" id="SSF54637">
    <property type="entry name" value="Thioesterase/thiol ester dehydrase-isomerase"/>
    <property type="match status" value="1"/>
</dbReference>
<organism evidence="2 3">
    <name type="scientific">Sphingomonas oryzagri</name>
    <dbReference type="NCBI Taxonomy" id="3042314"/>
    <lineage>
        <taxon>Bacteria</taxon>
        <taxon>Pseudomonadati</taxon>
        <taxon>Pseudomonadota</taxon>
        <taxon>Alphaproteobacteria</taxon>
        <taxon>Sphingomonadales</taxon>
        <taxon>Sphingomonadaceae</taxon>
        <taxon>Sphingomonas</taxon>
    </lineage>
</organism>
<evidence type="ECO:0000313" key="2">
    <source>
        <dbReference type="EMBL" id="MDH7638715.1"/>
    </source>
</evidence>
<dbReference type="InterPro" id="IPR006683">
    <property type="entry name" value="Thioestr_dom"/>
</dbReference>
<dbReference type="Gene3D" id="3.10.129.10">
    <property type="entry name" value="Hotdog Thioesterase"/>
    <property type="match status" value="1"/>
</dbReference>
<dbReference type="CDD" id="cd03443">
    <property type="entry name" value="PaaI_thioesterase"/>
    <property type="match status" value="1"/>
</dbReference>
<accession>A0ABT6N089</accession>
<dbReference type="InterPro" id="IPR029069">
    <property type="entry name" value="HotDog_dom_sf"/>
</dbReference>
<gene>
    <name evidence="2" type="ORF">QGN17_08225</name>
</gene>
<proteinExistence type="predicted"/>
<dbReference type="Pfam" id="PF03061">
    <property type="entry name" value="4HBT"/>
    <property type="match status" value="1"/>
</dbReference>
<evidence type="ECO:0000259" key="1">
    <source>
        <dbReference type="Pfam" id="PF03061"/>
    </source>
</evidence>
<evidence type="ECO:0000313" key="3">
    <source>
        <dbReference type="Proteomes" id="UP001160625"/>
    </source>
</evidence>
<dbReference type="EC" id="3.1.2.-" evidence="2"/>